<name>A0A6I2GFK6_9LACT</name>
<keyword evidence="1" id="KW-0472">Membrane</keyword>
<protein>
    <submittedName>
        <fullName evidence="2">Uncharacterized protein</fullName>
    </submittedName>
</protein>
<gene>
    <name evidence="2" type="ORF">GIY09_06230</name>
</gene>
<dbReference type="AlphaFoldDB" id="A0A6I2GFK6"/>
<dbReference type="EMBL" id="WJQS01000004">
    <property type="protein sequence ID" value="MRI85474.1"/>
    <property type="molecule type" value="Genomic_DNA"/>
</dbReference>
<keyword evidence="3" id="KW-1185">Reference proteome</keyword>
<keyword evidence="1" id="KW-0812">Transmembrane</keyword>
<feature type="transmembrane region" description="Helical" evidence="1">
    <location>
        <begin position="71"/>
        <end position="90"/>
    </location>
</feature>
<accession>A0A6I2GFK6</accession>
<sequence length="152" mass="16952">MAERVKNFEVDYSKKYDQAVSEQVGKYETSIATQSLPAQGGQHYQTTSPDTHAALSRNQSKRLVLTALEQCYLVGIAAIVICLTICNLVIQYKDNQLAAATYEYQTKTSEVSNQTDLLLTELAAKYDYNTIKQIAMDNGMTLQKSQVRNVGE</sequence>
<evidence type="ECO:0000313" key="3">
    <source>
        <dbReference type="Proteomes" id="UP000430975"/>
    </source>
</evidence>
<organism evidence="2 3">
    <name type="scientific">Fundicoccus ignavus</name>
    <dbReference type="NCBI Taxonomy" id="2664442"/>
    <lineage>
        <taxon>Bacteria</taxon>
        <taxon>Bacillati</taxon>
        <taxon>Bacillota</taxon>
        <taxon>Bacilli</taxon>
        <taxon>Lactobacillales</taxon>
        <taxon>Aerococcaceae</taxon>
        <taxon>Fundicoccus</taxon>
    </lineage>
</organism>
<evidence type="ECO:0000256" key="1">
    <source>
        <dbReference type="SAM" id="Phobius"/>
    </source>
</evidence>
<dbReference type="Proteomes" id="UP000430975">
    <property type="component" value="Unassembled WGS sequence"/>
</dbReference>
<comment type="caution">
    <text evidence="2">The sequence shown here is derived from an EMBL/GenBank/DDBJ whole genome shotgun (WGS) entry which is preliminary data.</text>
</comment>
<dbReference type="RefSeq" id="WP_153863495.1">
    <property type="nucleotide sequence ID" value="NZ_WJQS01000004.1"/>
</dbReference>
<keyword evidence="1" id="KW-1133">Transmembrane helix</keyword>
<evidence type="ECO:0000313" key="2">
    <source>
        <dbReference type="EMBL" id="MRI85474.1"/>
    </source>
</evidence>
<proteinExistence type="predicted"/>
<reference evidence="2 3" key="1">
    <citation type="submission" date="2019-11" db="EMBL/GenBank/DDBJ databases">
        <title>Characterisation of Fundicoccus ignavus gen. nov. sp. nov., a novel genus of the family Aerococcaceae isolated from bulk tank milk.</title>
        <authorList>
            <person name="Siebert A."/>
            <person name="Huptas C."/>
            <person name="Wenning M."/>
            <person name="Scherer S."/>
            <person name="Doll E.V."/>
        </authorList>
    </citation>
    <scope>NUCLEOTIDE SEQUENCE [LARGE SCALE GENOMIC DNA]</scope>
    <source>
        <strain evidence="2 3">WS4759</strain>
    </source>
</reference>